<evidence type="ECO:0000256" key="5">
    <source>
        <dbReference type="ARBA" id="ARBA00022989"/>
    </source>
</evidence>
<proteinExistence type="inferred from homology"/>
<dbReference type="SUPFAM" id="SSF103088">
    <property type="entry name" value="OmpA-like"/>
    <property type="match status" value="1"/>
</dbReference>
<keyword evidence="9" id="KW-0966">Cell projection</keyword>
<feature type="transmembrane region" description="Helical" evidence="7">
    <location>
        <begin position="15"/>
        <end position="36"/>
    </location>
</feature>
<dbReference type="PANTHER" id="PTHR30329">
    <property type="entry name" value="STATOR ELEMENT OF FLAGELLAR MOTOR COMPLEX"/>
    <property type="match status" value="1"/>
</dbReference>
<dbReference type="InterPro" id="IPR025713">
    <property type="entry name" value="MotB-like_N_dom"/>
</dbReference>
<organism evidence="9">
    <name type="scientific">hydrothermal vent metagenome</name>
    <dbReference type="NCBI Taxonomy" id="652676"/>
    <lineage>
        <taxon>unclassified sequences</taxon>
        <taxon>metagenomes</taxon>
        <taxon>ecological metagenomes</taxon>
    </lineage>
</organism>
<keyword evidence="4 7" id="KW-0812">Transmembrane</keyword>
<dbReference type="InterPro" id="IPR006665">
    <property type="entry name" value="OmpA-like"/>
</dbReference>
<accession>A0A3B1DFH9</accession>
<sequence>MGRKKEPEEEIDTDAWMATFSDLLSLMLTFFVLLFAMKSVDQGKLQEALGYFQGGIGILQSGKNMPVMPPDSQVFDPRPIKEFSPDQVQKMFNTKRLHGRGSIRREGRGTVISVSSGFLFASGQSHLRPEAMEILDEIVLLTQGAEHAIQVEGHTDNLPIKSALYASNWELSVARASSVLRHMLKDKKIEPKRFSVMGYGDSRPLEKNDTPGNRSKNRRVDIVFLK</sequence>
<evidence type="ECO:0000256" key="4">
    <source>
        <dbReference type="ARBA" id="ARBA00022692"/>
    </source>
</evidence>
<dbReference type="Pfam" id="PF13677">
    <property type="entry name" value="MotB_plug"/>
    <property type="match status" value="1"/>
</dbReference>
<evidence type="ECO:0000256" key="2">
    <source>
        <dbReference type="ARBA" id="ARBA00008914"/>
    </source>
</evidence>
<reference evidence="9" key="1">
    <citation type="submission" date="2018-06" db="EMBL/GenBank/DDBJ databases">
        <authorList>
            <person name="Zhirakovskaya E."/>
        </authorList>
    </citation>
    <scope>NUCLEOTIDE SEQUENCE</scope>
</reference>
<dbReference type="EMBL" id="UOGF01000060">
    <property type="protein sequence ID" value="VAX30475.1"/>
    <property type="molecule type" value="Genomic_DNA"/>
</dbReference>
<dbReference type="CDD" id="cd07185">
    <property type="entry name" value="OmpA_C-like"/>
    <property type="match status" value="1"/>
</dbReference>
<dbReference type="Gene3D" id="3.30.1330.60">
    <property type="entry name" value="OmpA-like domain"/>
    <property type="match status" value="1"/>
</dbReference>
<gene>
    <name evidence="9" type="ORF">MNBD_NITROSPIRAE01-730</name>
</gene>
<evidence type="ECO:0000256" key="3">
    <source>
        <dbReference type="ARBA" id="ARBA00022475"/>
    </source>
</evidence>
<evidence type="ECO:0000256" key="6">
    <source>
        <dbReference type="ARBA" id="ARBA00023136"/>
    </source>
</evidence>
<evidence type="ECO:0000256" key="1">
    <source>
        <dbReference type="ARBA" id="ARBA00004162"/>
    </source>
</evidence>
<keyword evidence="3" id="KW-1003">Cell membrane</keyword>
<comment type="subcellular location">
    <subcellularLocation>
        <location evidence="1">Cell membrane</location>
        <topology evidence="1">Single-pass membrane protein</topology>
    </subcellularLocation>
</comment>
<keyword evidence="9" id="KW-0282">Flagellum</keyword>
<dbReference type="InterPro" id="IPR050330">
    <property type="entry name" value="Bact_OuterMem_StrucFunc"/>
</dbReference>
<dbReference type="GO" id="GO:0005886">
    <property type="term" value="C:plasma membrane"/>
    <property type="evidence" value="ECO:0007669"/>
    <property type="project" value="UniProtKB-SubCell"/>
</dbReference>
<name>A0A3B1DFH9_9ZZZZ</name>
<feature type="domain" description="OmpA-like" evidence="8">
    <location>
        <begin position="107"/>
        <end position="226"/>
    </location>
</feature>
<dbReference type="PROSITE" id="PS51123">
    <property type="entry name" value="OMPA_2"/>
    <property type="match status" value="1"/>
</dbReference>
<keyword evidence="5 7" id="KW-1133">Transmembrane helix</keyword>
<protein>
    <submittedName>
        <fullName evidence="9">Flagellar motor rotation protein MotB</fullName>
    </submittedName>
</protein>
<dbReference type="Pfam" id="PF00691">
    <property type="entry name" value="OmpA"/>
    <property type="match status" value="1"/>
</dbReference>
<evidence type="ECO:0000313" key="9">
    <source>
        <dbReference type="EMBL" id="VAX30475.1"/>
    </source>
</evidence>
<dbReference type="AlphaFoldDB" id="A0A3B1DFH9"/>
<comment type="similarity">
    <text evidence="2">Belongs to the MotB family.</text>
</comment>
<evidence type="ECO:0000259" key="8">
    <source>
        <dbReference type="PROSITE" id="PS51123"/>
    </source>
</evidence>
<keyword evidence="6 7" id="KW-0472">Membrane</keyword>
<dbReference type="InterPro" id="IPR036737">
    <property type="entry name" value="OmpA-like_sf"/>
</dbReference>
<keyword evidence="9" id="KW-0969">Cilium</keyword>
<evidence type="ECO:0000256" key="7">
    <source>
        <dbReference type="SAM" id="Phobius"/>
    </source>
</evidence>
<dbReference type="PANTHER" id="PTHR30329:SF21">
    <property type="entry name" value="LIPOPROTEIN YIAD-RELATED"/>
    <property type="match status" value="1"/>
</dbReference>